<evidence type="ECO:0000256" key="1">
    <source>
        <dbReference type="PROSITE-ProRule" id="PRU00464"/>
    </source>
</evidence>
<proteinExistence type="predicted"/>
<dbReference type="InterPro" id="IPR051884">
    <property type="entry name" value="Bis(5'-adenosyl)-TPase_reg"/>
</dbReference>
<evidence type="ECO:0000313" key="5">
    <source>
        <dbReference type="Proteomes" id="UP001437256"/>
    </source>
</evidence>
<dbReference type="PROSITE" id="PS51084">
    <property type="entry name" value="HIT_2"/>
    <property type="match status" value="1"/>
</dbReference>
<evidence type="ECO:0000259" key="3">
    <source>
        <dbReference type="PROSITE" id="PS51084"/>
    </source>
</evidence>
<dbReference type="Gene3D" id="3.30.428.10">
    <property type="entry name" value="HIT-like"/>
    <property type="match status" value="1"/>
</dbReference>
<organism evidence="4 5">
    <name type="scientific">Marasmius tenuissimus</name>
    <dbReference type="NCBI Taxonomy" id="585030"/>
    <lineage>
        <taxon>Eukaryota</taxon>
        <taxon>Fungi</taxon>
        <taxon>Dikarya</taxon>
        <taxon>Basidiomycota</taxon>
        <taxon>Agaricomycotina</taxon>
        <taxon>Agaricomycetes</taxon>
        <taxon>Agaricomycetidae</taxon>
        <taxon>Agaricales</taxon>
        <taxon>Marasmiineae</taxon>
        <taxon>Marasmiaceae</taxon>
        <taxon>Marasmius</taxon>
    </lineage>
</organism>
<dbReference type="EC" id="3.6.1.29" evidence="4"/>
<dbReference type="InterPro" id="IPR019808">
    <property type="entry name" value="Histidine_triad_CS"/>
</dbReference>
<dbReference type="InterPro" id="IPR036265">
    <property type="entry name" value="HIT-like_sf"/>
</dbReference>
<accession>A0ABR3A3K3</accession>
<comment type="caution">
    <text evidence="4">The sequence shown here is derived from an EMBL/GenBank/DDBJ whole genome shotgun (WGS) entry which is preliminary data.</text>
</comment>
<dbReference type="GO" id="GO:0047710">
    <property type="term" value="F:bis(5'-adenosyl)-triphosphatase activity"/>
    <property type="evidence" value="ECO:0007669"/>
    <property type="project" value="UniProtKB-EC"/>
</dbReference>
<dbReference type="EMBL" id="JBBXMP010000017">
    <property type="protein sequence ID" value="KAL0068552.1"/>
    <property type="molecule type" value="Genomic_DNA"/>
</dbReference>
<evidence type="ECO:0000256" key="2">
    <source>
        <dbReference type="SAM" id="MobiDB-lite"/>
    </source>
</evidence>
<protein>
    <submittedName>
        <fullName evidence="4">Dinucleoside triphosphate hydrolase</fullName>
        <ecNumber evidence="4">3.6.1.29</ecNumber>
    </submittedName>
</protein>
<dbReference type="SUPFAM" id="SSF54197">
    <property type="entry name" value="HIT-like"/>
    <property type="match status" value="1"/>
</dbReference>
<sequence>MTSVQRVGRVVERAYGADALTVACQDGKAAGQSVPHVHFHILPRKASGDRFSENNDAIYPELEESEGSLGSDLERHASGFQPLKVDADDSRPPRTLDEMEQEANWLKGFFKDL</sequence>
<feature type="domain" description="HIT" evidence="3">
    <location>
        <begin position="1"/>
        <end position="52"/>
    </location>
</feature>
<feature type="compositionally biased region" description="Basic and acidic residues" evidence="2">
    <location>
        <begin position="85"/>
        <end position="95"/>
    </location>
</feature>
<name>A0ABR3A3K3_9AGAR</name>
<feature type="region of interest" description="Disordered" evidence="2">
    <location>
        <begin position="64"/>
        <end position="95"/>
    </location>
</feature>
<keyword evidence="5" id="KW-1185">Reference proteome</keyword>
<evidence type="ECO:0000313" key="4">
    <source>
        <dbReference type="EMBL" id="KAL0068552.1"/>
    </source>
</evidence>
<dbReference type="InterPro" id="IPR011146">
    <property type="entry name" value="HIT-like"/>
</dbReference>
<dbReference type="PANTHER" id="PTHR46243:SF1">
    <property type="entry name" value="BIS(5'-ADENOSYL)-TRIPHOSPHATASE"/>
    <property type="match status" value="1"/>
</dbReference>
<dbReference type="PROSITE" id="PS00892">
    <property type="entry name" value="HIT_1"/>
    <property type="match status" value="1"/>
</dbReference>
<dbReference type="Proteomes" id="UP001437256">
    <property type="component" value="Unassembled WGS sequence"/>
</dbReference>
<gene>
    <name evidence="4" type="primary">HNT2</name>
    <name evidence="4" type="ORF">AAF712_004267</name>
</gene>
<feature type="short sequence motif" description="Histidine triad motif" evidence="1">
    <location>
        <begin position="36"/>
        <end position="40"/>
    </location>
</feature>
<dbReference type="Pfam" id="PF01230">
    <property type="entry name" value="HIT"/>
    <property type="match status" value="1"/>
</dbReference>
<reference evidence="4 5" key="1">
    <citation type="submission" date="2024-05" db="EMBL/GenBank/DDBJ databases">
        <title>A draft genome resource for the thread blight pathogen Marasmius tenuissimus strain MS-2.</title>
        <authorList>
            <person name="Yulfo-Soto G.E."/>
            <person name="Baruah I.K."/>
            <person name="Amoako-Attah I."/>
            <person name="Bukari Y."/>
            <person name="Meinhardt L.W."/>
            <person name="Bailey B.A."/>
            <person name="Cohen S.P."/>
        </authorList>
    </citation>
    <scope>NUCLEOTIDE SEQUENCE [LARGE SCALE GENOMIC DNA]</scope>
    <source>
        <strain evidence="4 5">MS-2</strain>
    </source>
</reference>
<keyword evidence="4" id="KW-0378">Hydrolase</keyword>
<dbReference type="PANTHER" id="PTHR46243">
    <property type="entry name" value="BIS(5'-ADENOSYL)-TRIPHOSPHATASE"/>
    <property type="match status" value="1"/>
</dbReference>